<dbReference type="Gene3D" id="3.10.129.10">
    <property type="entry name" value="Hotdog Thioesterase"/>
    <property type="match status" value="1"/>
</dbReference>
<proteinExistence type="inferred from homology"/>
<dbReference type="Pfam" id="PF13279">
    <property type="entry name" value="4HBT_2"/>
    <property type="match status" value="1"/>
</dbReference>
<dbReference type="InterPro" id="IPR050563">
    <property type="entry name" value="4-hydroxybenzoyl-CoA_TE"/>
</dbReference>
<dbReference type="SUPFAM" id="SSF54637">
    <property type="entry name" value="Thioesterase/thiol ester dehydrase-isomerase"/>
    <property type="match status" value="1"/>
</dbReference>
<dbReference type="KEGG" id="run:DR864_01815"/>
<reference evidence="3 4" key="1">
    <citation type="submission" date="2018-07" db="EMBL/GenBank/DDBJ databases">
        <title>Genome sequencing of Runella.</title>
        <authorList>
            <person name="Baek M.-G."/>
            <person name="Yi H."/>
        </authorList>
    </citation>
    <scope>NUCLEOTIDE SEQUENCE [LARGE SCALE GENOMIC DNA]</scope>
    <source>
        <strain evidence="3 4">HYN0085</strain>
    </source>
</reference>
<gene>
    <name evidence="3" type="ORF">DR864_01815</name>
</gene>
<dbReference type="PANTHER" id="PTHR31793:SF27">
    <property type="entry name" value="NOVEL THIOESTERASE SUPERFAMILY DOMAIN AND SAPOSIN A-TYPE DOMAIN CONTAINING PROTEIN (0610012H03RIK)"/>
    <property type="match status" value="1"/>
</dbReference>
<accession>A0A344TD31</accession>
<dbReference type="CDD" id="cd00586">
    <property type="entry name" value="4HBT"/>
    <property type="match status" value="1"/>
</dbReference>
<evidence type="ECO:0000313" key="3">
    <source>
        <dbReference type="EMBL" id="AXE16552.1"/>
    </source>
</evidence>
<dbReference type="EMBL" id="CP030850">
    <property type="protein sequence ID" value="AXE16552.1"/>
    <property type="molecule type" value="Genomic_DNA"/>
</dbReference>
<comment type="similarity">
    <text evidence="1">Belongs to the 4-hydroxybenzoyl-CoA thioesterase family.</text>
</comment>
<sequence length="133" mass="15325">MSSNAAFALTIVVSAADIDELNHVNNAVYLQYVQEAAMSHWQHVATKALQDEVVWMVRRHEIEYLRQAVLGDTLLIKTWVGQYTAATWDRHYEIYRASDNRLLVKAMSVWVPLDRQTHRIKRLEGALLDSFLG</sequence>
<protein>
    <submittedName>
        <fullName evidence="3">Acyl-CoA thioesterase</fullName>
    </submittedName>
</protein>
<evidence type="ECO:0000256" key="2">
    <source>
        <dbReference type="ARBA" id="ARBA00022801"/>
    </source>
</evidence>
<name>A0A344TD31_9BACT</name>
<evidence type="ECO:0000256" key="1">
    <source>
        <dbReference type="ARBA" id="ARBA00005953"/>
    </source>
</evidence>
<dbReference type="GO" id="GO:0047617">
    <property type="term" value="F:fatty acyl-CoA hydrolase activity"/>
    <property type="evidence" value="ECO:0007669"/>
    <property type="project" value="TreeGrafter"/>
</dbReference>
<dbReference type="PANTHER" id="PTHR31793">
    <property type="entry name" value="4-HYDROXYBENZOYL-COA THIOESTERASE FAMILY MEMBER"/>
    <property type="match status" value="1"/>
</dbReference>
<dbReference type="RefSeq" id="WP_114065339.1">
    <property type="nucleotide sequence ID" value="NZ_CP030850.1"/>
</dbReference>
<keyword evidence="2" id="KW-0378">Hydrolase</keyword>
<organism evidence="3 4">
    <name type="scientific">Runella rosea</name>
    <dbReference type="NCBI Taxonomy" id="2259595"/>
    <lineage>
        <taxon>Bacteria</taxon>
        <taxon>Pseudomonadati</taxon>
        <taxon>Bacteroidota</taxon>
        <taxon>Cytophagia</taxon>
        <taxon>Cytophagales</taxon>
        <taxon>Spirosomataceae</taxon>
        <taxon>Runella</taxon>
    </lineage>
</organism>
<dbReference type="OrthoDB" id="9801517at2"/>
<keyword evidence="4" id="KW-1185">Reference proteome</keyword>
<dbReference type="AlphaFoldDB" id="A0A344TD31"/>
<dbReference type="Proteomes" id="UP000251993">
    <property type="component" value="Chromosome"/>
</dbReference>
<evidence type="ECO:0000313" key="4">
    <source>
        <dbReference type="Proteomes" id="UP000251993"/>
    </source>
</evidence>
<dbReference type="InterPro" id="IPR029069">
    <property type="entry name" value="HotDog_dom_sf"/>
</dbReference>